<proteinExistence type="predicted"/>
<evidence type="ECO:0000313" key="3">
    <source>
        <dbReference type="Proteomes" id="UP001148834"/>
    </source>
</evidence>
<dbReference type="Pfam" id="PF17320">
    <property type="entry name" value="DUF5363"/>
    <property type="match status" value="1"/>
</dbReference>
<dbReference type="EMBL" id="CP121769">
    <property type="protein sequence ID" value="WGE09401.1"/>
    <property type="molecule type" value="Genomic_DNA"/>
</dbReference>
<accession>A0A084EW26</accession>
<gene>
    <name evidence="1" type="ORF">N5925_03260</name>
    <name evidence="2" type="ORF">QBL01_09090</name>
</gene>
<dbReference type="Proteomes" id="UP001222296">
    <property type="component" value="Chromosome"/>
</dbReference>
<dbReference type="Proteomes" id="UP001148834">
    <property type="component" value="Unassembled WGS sequence"/>
</dbReference>
<dbReference type="InterPro" id="IPR035292">
    <property type="entry name" value="DUF5363"/>
</dbReference>
<dbReference type="AlphaFoldDB" id="A0A084EW26"/>
<reference evidence="2" key="2">
    <citation type="submission" date="2023-04" db="EMBL/GenBank/DDBJ databases">
        <title>Molecular characterization of the Integrative and Conjugative elements harboring multidrug-resistance gene from Glaesserella (Haemophilus) parasuis.</title>
        <authorList>
            <person name="Che Y."/>
            <person name="Zhou L."/>
        </authorList>
    </citation>
    <scope>NUCLEOTIDE SEQUENCE</scope>
    <source>
        <strain evidence="2">Z44</strain>
    </source>
</reference>
<dbReference type="RefSeq" id="WP_016528190.1">
    <property type="nucleotide sequence ID" value="NZ_CBCRUP010000001.1"/>
</dbReference>
<sequence length="54" mass="6059">MSSESKSFFRTLLEKYNELCKDLGVDQGACRGCVPVVKFDPEQDDKSGEKTKDV</sequence>
<evidence type="ECO:0000313" key="2">
    <source>
        <dbReference type="EMBL" id="WGE09401.1"/>
    </source>
</evidence>
<dbReference type="EMBL" id="JAODIR010000010">
    <property type="protein sequence ID" value="MDD2167641.1"/>
    <property type="molecule type" value="Genomic_DNA"/>
</dbReference>
<evidence type="ECO:0000313" key="1">
    <source>
        <dbReference type="EMBL" id="MDD2167641.1"/>
    </source>
</evidence>
<name>A0A084EW26_GLAPU</name>
<organism evidence="1 3">
    <name type="scientific">Glaesserella parasuis</name>
    <name type="common">Haemophilus parasuis</name>
    <dbReference type="NCBI Taxonomy" id="738"/>
    <lineage>
        <taxon>Bacteria</taxon>
        <taxon>Pseudomonadati</taxon>
        <taxon>Pseudomonadota</taxon>
        <taxon>Gammaproteobacteria</taxon>
        <taxon>Pasteurellales</taxon>
        <taxon>Pasteurellaceae</taxon>
        <taxon>Glaesserella</taxon>
    </lineage>
</organism>
<reference evidence="1" key="1">
    <citation type="submission" date="2022-09" db="EMBL/GenBank/DDBJ databases">
        <title>Molecular characterization of Glaesserella parasuis strains circulating in commercial swine farms using whole-genome sequencing.</title>
        <authorList>
            <person name="Mugabi R."/>
            <person name="Clavijo M."/>
            <person name="Li G."/>
        </authorList>
    </citation>
    <scope>NUCLEOTIDE SEQUENCE</scope>
    <source>
        <strain evidence="1">0435-53</strain>
    </source>
</reference>
<protein>
    <submittedName>
        <fullName evidence="1">DUF5363 domain-containing protein</fullName>
    </submittedName>
</protein>